<organism evidence="2 3">
    <name type="scientific">Corynebacterium heidelbergense</name>
    <dbReference type="NCBI Taxonomy" id="2055947"/>
    <lineage>
        <taxon>Bacteria</taxon>
        <taxon>Bacillati</taxon>
        <taxon>Actinomycetota</taxon>
        <taxon>Actinomycetes</taxon>
        <taxon>Mycobacteriales</taxon>
        <taxon>Corynebacteriaceae</taxon>
        <taxon>Corynebacterium</taxon>
    </lineage>
</organism>
<gene>
    <name evidence="2" type="ORF">CWC39_04935</name>
</gene>
<comment type="caution">
    <text evidence="2">The sequence shown here is derived from an EMBL/GenBank/DDBJ whole genome shotgun (WGS) entry which is preliminary data.</text>
</comment>
<dbReference type="SUPFAM" id="SSF142433">
    <property type="entry name" value="CinA-like"/>
    <property type="match status" value="1"/>
</dbReference>
<dbReference type="InterPro" id="IPR036653">
    <property type="entry name" value="CinA-like_C"/>
</dbReference>
<dbReference type="NCBIfam" id="TIGR00199">
    <property type="entry name" value="PncC_domain"/>
    <property type="match status" value="1"/>
</dbReference>
<reference evidence="2 3" key="1">
    <citation type="journal article" date="2018" name="Syst. Appl. Microbiol.">
        <title>Corynebacterium heidelbergense sp. nov., isolated from the preen glands of Egyptian geese (Alopochen aegyptiacus).</title>
        <authorList>
            <person name="Braun M.S."/>
            <person name="Wang E."/>
            <person name="Zimmermann S."/>
            <person name="Wink M."/>
        </authorList>
    </citation>
    <scope>NUCLEOTIDE SEQUENCE [LARGE SCALE GENOMIC DNA]</scope>
    <source>
        <strain evidence="2 3">DSM 104638</strain>
    </source>
</reference>
<dbReference type="AlphaFoldDB" id="A0A364VBT9"/>
<accession>A0A364VBT9</accession>
<dbReference type="Proteomes" id="UP000251047">
    <property type="component" value="Unassembled WGS sequence"/>
</dbReference>
<dbReference type="OrthoDB" id="1253990at2"/>
<proteinExistence type="predicted"/>
<dbReference type="EMBL" id="PHQP01000028">
    <property type="protein sequence ID" value="RAV34115.1"/>
    <property type="molecule type" value="Genomic_DNA"/>
</dbReference>
<name>A0A364VBT9_9CORY</name>
<evidence type="ECO:0000313" key="2">
    <source>
        <dbReference type="EMBL" id="RAV34115.1"/>
    </source>
</evidence>
<dbReference type="Gene3D" id="3.90.950.20">
    <property type="entry name" value="CinA-like"/>
    <property type="match status" value="1"/>
</dbReference>
<dbReference type="Pfam" id="PF02464">
    <property type="entry name" value="CinA"/>
    <property type="match status" value="1"/>
</dbReference>
<dbReference type="InterPro" id="IPR008136">
    <property type="entry name" value="CinA_C"/>
</dbReference>
<evidence type="ECO:0000259" key="1">
    <source>
        <dbReference type="Pfam" id="PF02464"/>
    </source>
</evidence>
<protein>
    <recommendedName>
        <fullName evidence="1">CinA C-terminal domain-containing protein</fullName>
    </recommendedName>
</protein>
<feature type="domain" description="CinA C-terminal" evidence="1">
    <location>
        <begin position="36"/>
        <end position="158"/>
    </location>
</feature>
<sequence>MGSWRWRSWSRWSRACNIWSIPVAKTSSVVLIDANASALIKKLSHKGRTLAVAESLTAGMVCAHLASVPGASAVLSGGVVVYATDLKHTLAGVDEELLRQRGPVDPEVARQLARGVAHTCGADVGVGLTGVAGPDPQDGHPVGEVYVAAWVSAQALAKTRVPADIREPAGSSWVRTLTRGPWGPLEPAARRQAIRSAAVDAAVDLLVEVEPHIAVTAGNKSQALLR</sequence>
<evidence type="ECO:0000313" key="3">
    <source>
        <dbReference type="Proteomes" id="UP000251047"/>
    </source>
</evidence>